<feature type="transmembrane region" description="Helical" evidence="1">
    <location>
        <begin position="245"/>
        <end position="263"/>
    </location>
</feature>
<evidence type="ECO:0000313" key="3">
    <source>
        <dbReference type="EMBL" id="WCT72502.1"/>
    </source>
</evidence>
<feature type="transmembrane region" description="Helical" evidence="1">
    <location>
        <begin position="354"/>
        <end position="373"/>
    </location>
</feature>
<proteinExistence type="predicted"/>
<dbReference type="RefSeq" id="WP_273686464.1">
    <property type="nucleotide sequence ID" value="NZ_CP117411.1"/>
</dbReference>
<sequence length="427" mass="46941">MADHTIANRAAPIAPAERIDTLDVLRGVAICGILLMNIPWMGLSWNLGHPPFPAVPDRDWIAYSVQSLLFEGTMRGLFTLLFGAGMLLMLRRVEVDGLAAPVEAWVRRCCALLLLAIVQFGLLLWPGEILFNYGITGLFLLPFRRIRPRWLIAIAACLLTLHAVHDGIDSAHEAAVVRAGDAALAAPLPRSPQQERRIIARAEVLSGIEPTAESLAEEREQRLHFPSVWRWSVENWAYYNVEFNAWPSILESLGFMLVGMALFRAGILTGQRRTGFYAGLAAGGYAIGLALRGVALWLDWRAGFHIDPTATTYHGIVYEPARLAMTIGNVGAVIALLKAGWIGRAAPLKALGRMALTTYLLQSLVTAILFYALGYYEAFGFATLMGVAALIWVVTAAFAMWWLRRHAMGPVERLLRIMAYGRPAVAG</sequence>
<dbReference type="EMBL" id="CP117411">
    <property type="protein sequence ID" value="WCT72502.1"/>
    <property type="molecule type" value="Genomic_DNA"/>
</dbReference>
<keyword evidence="1" id="KW-0472">Membrane</keyword>
<feature type="transmembrane region" description="Helical" evidence="1">
    <location>
        <begin position="105"/>
        <end position="125"/>
    </location>
</feature>
<dbReference type="PANTHER" id="PTHR30590:SF2">
    <property type="entry name" value="INNER MEMBRANE PROTEIN"/>
    <property type="match status" value="1"/>
</dbReference>
<protein>
    <submittedName>
        <fullName evidence="3">DUF418 domain-containing protein</fullName>
    </submittedName>
</protein>
<keyword evidence="4" id="KW-1185">Reference proteome</keyword>
<reference evidence="3 4" key="1">
    <citation type="submission" date="2023-02" db="EMBL/GenBank/DDBJ databases">
        <title>Genome sequence of Sphingomonas naphthae.</title>
        <authorList>
            <person name="Kim S."/>
            <person name="Heo J."/>
            <person name="Kwon S.-W."/>
        </authorList>
    </citation>
    <scope>NUCLEOTIDE SEQUENCE [LARGE SCALE GENOMIC DNA]</scope>
    <source>
        <strain evidence="3 4">KACC 18716</strain>
    </source>
</reference>
<accession>A0ABY7TGZ9</accession>
<dbReference type="Proteomes" id="UP001220395">
    <property type="component" value="Chromosome"/>
</dbReference>
<dbReference type="Pfam" id="PF04235">
    <property type="entry name" value="DUF418"/>
    <property type="match status" value="1"/>
</dbReference>
<feature type="domain" description="DUF418" evidence="2">
    <location>
        <begin position="262"/>
        <end position="421"/>
    </location>
</feature>
<keyword evidence="1" id="KW-1133">Transmembrane helix</keyword>
<evidence type="ECO:0000256" key="1">
    <source>
        <dbReference type="SAM" id="Phobius"/>
    </source>
</evidence>
<feature type="transmembrane region" description="Helical" evidence="1">
    <location>
        <begin position="323"/>
        <end position="342"/>
    </location>
</feature>
<gene>
    <name evidence="3" type="ORF">PQ455_12760</name>
</gene>
<feature type="transmembrane region" description="Helical" evidence="1">
    <location>
        <begin position="275"/>
        <end position="298"/>
    </location>
</feature>
<name>A0ABY7TGZ9_9SPHN</name>
<feature type="transmembrane region" description="Helical" evidence="1">
    <location>
        <begin position="68"/>
        <end position="90"/>
    </location>
</feature>
<organism evidence="3 4">
    <name type="scientific">Sphingomonas naphthae</name>
    <dbReference type="NCBI Taxonomy" id="1813468"/>
    <lineage>
        <taxon>Bacteria</taxon>
        <taxon>Pseudomonadati</taxon>
        <taxon>Pseudomonadota</taxon>
        <taxon>Alphaproteobacteria</taxon>
        <taxon>Sphingomonadales</taxon>
        <taxon>Sphingomonadaceae</taxon>
        <taxon>Sphingomonas</taxon>
    </lineage>
</organism>
<feature type="transmembrane region" description="Helical" evidence="1">
    <location>
        <begin position="24"/>
        <end position="47"/>
    </location>
</feature>
<dbReference type="InterPro" id="IPR007349">
    <property type="entry name" value="DUF418"/>
</dbReference>
<keyword evidence="1" id="KW-0812">Transmembrane</keyword>
<dbReference type="PANTHER" id="PTHR30590">
    <property type="entry name" value="INNER MEMBRANE PROTEIN"/>
    <property type="match status" value="1"/>
</dbReference>
<dbReference type="InterPro" id="IPR052529">
    <property type="entry name" value="Bact_Transport_Assoc"/>
</dbReference>
<evidence type="ECO:0000313" key="4">
    <source>
        <dbReference type="Proteomes" id="UP001220395"/>
    </source>
</evidence>
<evidence type="ECO:0000259" key="2">
    <source>
        <dbReference type="Pfam" id="PF04235"/>
    </source>
</evidence>
<feature type="transmembrane region" description="Helical" evidence="1">
    <location>
        <begin position="379"/>
        <end position="403"/>
    </location>
</feature>